<organism evidence="1 2">
    <name type="scientific">Quercus lobata</name>
    <name type="common">Valley oak</name>
    <dbReference type="NCBI Taxonomy" id="97700"/>
    <lineage>
        <taxon>Eukaryota</taxon>
        <taxon>Viridiplantae</taxon>
        <taxon>Streptophyta</taxon>
        <taxon>Embryophyta</taxon>
        <taxon>Tracheophyta</taxon>
        <taxon>Spermatophyta</taxon>
        <taxon>Magnoliopsida</taxon>
        <taxon>eudicotyledons</taxon>
        <taxon>Gunneridae</taxon>
        <taxon>Pentapetalae</taxon>
        <taxon>rosids</taxon>
        <taxon>fabids</taxon>
        <taxon>Fagales</taxon>
        <taxon>Fagaceae</taxon>
        <taxon>Quercus</taxon>
    </lineage>
</organism>
<dbReference type="PANTHER" id="PTHR33116:SF78">
    <property type="entry name" value="OS12G0587133 PROTEIN"/>
    <property type="match status" value="1"/>
</dbReference>
<evidence type="ECO:0008006" key="3">
    <source>
        <dbReference type="Google" id="ProtNLM"/>
    </source>
</evidence>
<reference evidence="1" key="2">
    <citation type="submission" date="2021-01" db="UniProtKB">
        <authorList>
            <consortium name="EnsemblPlants"/>
        </authorList>
    </citation>
    <scope>IDENTIFICATION</scope>
</reference>
<sequence length="257" mass="29878">MALLNPYGFFESSRGLRQGDPLSSLLLVLVMEALGRMLDKAVYEGYMSGFSVGTLSMKYLGLPLGAKFKDKTIWNLILEKIERRLTGWKRLYLSKVRLFNEVLLGRWLWRFGMEKVALWRQVIEGKYGCGWGCWCTRVKFWQDRCCGETSLAVSYPELFRFCRDKEASVAELMKFANGFLFWDVSSFRGVHARELEALSGFMDTIYGDLVKGFGDDKMCWKPYREKGFMVKNYYSILVGSNDYCFPWKGIWKQKIPS</sequence>
<dbReference type="Proteomes" id="UP000594261">
    <property type="component" value="Chromosome 4"/>
</dbReference>
<protein>
    <recommendedName>
        <fullName evidence="3">Reverse transcriptase</fullName>
    </recommendedName>
</protein>
<evidence type="ECO:0000313" key="2">
    <source>
        <dbReference type="Proteomes" id="UP000594261"/>
    </source>
</evidence>
<evidence type="ECO:0000313" key="1">
    <source>
        <dbReference type="EnsemblPlants" id="QL04p041152:mrna"/>
    </source>
</evidence>
<proteinExistence type="predicted"/>
<dbReference type="Gramene" id="QL04p041152:mrna">
    <property type="protein sequence ID" value="QL04p041152:mrna"/>
    <property type="gene ID" value="QL04p041152"/>
</dbReference>
<dbReference type="AlphaFoldDB" id="A0A7N2LG50"/>
<dbReference type="EnsemblPlants" id="QL04p041152:mrna">
    <property type="protein sequence ID" value="QL04p041152:mrna"/>
    <property type="gene ID" value="QL04p041152"/>
</dbReference>
<dbReference type="EMBL" id="LRBV02000004">
    <property type="status" value="NOT_ANNOTATED_CDS"/>
    <property type="molecule type" value="Genomic_DNA"/>
</dbReference>
<name>A0A7N2LG50_QUELO</name>
<reference evidence="1 2" key="1">
    <citation type="journal article" date="2016" name="G3 (Bethesda)">
        <title>First Draft Assembly and Annotation of the Genome of a California Endemic Oak Quercus lobata Nee (Fagaceae).</title>
        <authorList>
            <person name="Sork V.L."/>
            <person name="Fitz-Gibbon S.T."/>
            <person name="Puiu D."/>
            <person name="Crepeau M."/>
            <person name="Gugger P.F."/>
            <person name="Sherman R."/>
            <person name="Stevens K."/>
            <person name="Langley C.H."/>
            <person name="Pellegrini M."/>
            <person name="Salzberg S.L."/>
        </authorList>
    </citation>
    <scope>NUCLEOTIDE SEQUENCE [LARGE SCALE GENOMIC DNA]</scope>
    <source>
        <strain evidence="1 2">cv. SW786</strain>
    </source>
</reference>
<dbReference type="OMA" id="NICFLRM"/>
<accession>A0A7N2LG50</accession>
<dbReference type="PANTHER" id="PTHR33116">
    <property type="entry name" value="REVERSE TRANSCRIPTASE ZINC-BINDING DOMAIN-CONTAINING PROTEIN-RELATED-RELATED"/>
    <property type="match status" value="1"/>
</dbReference>
<keyword evidence="2" id="KW-1185">Reference proteome</keyword>
<dbReference type="InParanoid" id="A0A7N2LG50"/>